<keyword evidence="2" id="KW-1133">Transmembrane helix</keyword>
<dbReference type="RefSeq" id="WP_343332485.1">
    <property type="nucleotide sequence ID" value="NZ_JAPOHD010000013.1"/>
</dbReference>
<evidence type="ECO:0000256" key="2">
    <source>
        <dbReference type="SAM" id="Phobius"/>
    </source>
</evidence>
<evidence type="ECO:0000256" key="1">
    <source>
        <dbReference type="SAM" id="MobiDB-lite"/>
    </source>
</evidence>
<dbReference type="InterPro" id="IPR010090">
    <property type="entry name" value="Phage_tape_meas"/>
</dbReference>
<feature type="transmembrane region" description="Helical" evidence="2">
    <location>
        <begin position="84"/>
        <end position="102"/>
    </location>
</feature>
<proteinExistence type="predicted"/>
<dbReference type="EMBL" id="JAPOHD010000013">
    <property type="protein sequence ID" value="MCY1720151.1"/>
    <property type="molecule type" value="Genomic_DNA"/>
</dbReference>
<evidence type="ECO:0000313" key="4">
    <source>
        <dbReference type="EMBL" id="MCY1720151.1"/>
    </source>
</evidence>
<feature type="domain" description="Phage tail tape measure protein" evidence="3">
    <location>
        <begin position="138"/>
        <end position="325"/>
    </location>
</feature>
<keyword evidence="5" id="KW-1185">Reference proteome</keyword>
<evidence type="ECO:0000313" key="5">
    <source>
        <dbReference type="Proteomes" id="UP001145087"/>
    </source>
</evidence>
<name>A0A9X3J656_9BACT</name>
<comment type="caution">
    <text evidence="4">The sequence shown here is derived from an EMBL/GenBank/DDBJ whole genome shotgun (WGS) entry which is preliminary data.</text>
</comment>
<protein>
    <submittedName>
        <fullName evidence="4">Phage tail tape measure protein</fullName>
    </submittedName>
</protein>
<reference evidence="4" key="1">
    <citation type="submission" date="2022-11" db="EMBL/GenBank/DDBJ databases">
        <title>Marilongibacter aestuarii gen. nov., sp. nov., isolated from tidal flat sediment.</title>
        <authorList>
            <person name="Jiayan W."/>
        </authorList>
    </citation>
    <scope>NUCLEOTIDE SEQUENCE</scope>
    <source>
        <strain evidence="4">Z1-6</strain>
    </source>
</reference>
<organism evidence="4 5">
    <name type="scientific">Draconibacterium aestuarii</name>
    <dbReference type="NCBI Taxonomy" id="2998507"/>
    <lineage>
        <taxon>Bacteria</taxon>
        <taxon>Pseudomonadati</taxon>
        <taxon>Bacteroidota</taxon>
        <taxon>Bacteroidia</taxon>
        <taxon>Marinilabiliales</taxon>
        <taxon>Prolixibacteraceae</taxon>
        <taxon>Draconibacterium</taxon>
    </lineage>
</organism>
<dbReference type="NCBIfam" id="TIGR01760">
    <property type="entry name" value="tape_meas_TP901"/>
    <property type="match status" value="1"/>
</dbReference>
<gene>
    <name evidence="4" type="ORF">OU798_07345</name>
</gene>
<dbReference type="Proteomes" id="UP001145087">
    <property type="component" value="Unassembled WGS sequence"/>
</dbReference>
<feature type="region of interest" description="Disordered" evidence="1">
    <location>
        <begin position="618"/>
        <end position="650"/>
    </location>
</feature>
<dbReference type="Pfam" id="PF10145">
    <property type="entry name" value="PhageMin_Tail"/>
    <property type="match status" value="1"/>
</dbReference>
<keyword evidence="2" id="KW-0472">Membrane</keyword>
<evidence type="ECO:0000259" key="3">
    <source>
        <dbReference type="Pfam" id="PF10145"/>
    </source>
</evidence>
<sequence length="1115" mass="124094">MSGSYNRRINLYINGKEVRNDISSIRKEMYKMTNEQARMTRGSKEYVEHGKKIKYLKGIIQKHNNDLRGTTSIWDKLSKGFNKYFAMATAGIAAITGAVFSLKQMIQGLVGLDDALADVMKTTGLTRKEVRDMYGDFKQFNTRTPRKELLALAEEAGRLGKKGKKDIFDFVEIANKIKVALGDDLGGEASVAIREVGKLVEIYKIGGQYGTDFKESMNKVGSAINEVSANSNAQAPYLIDYLKRMGGIAGQTKVSAAEIVGYASSLDQLGQSQEMAATAQGKIMVDMFKDHAKYASIARMSSEAFYKLLQTDANEAFLTLLEGLNGNNEGFSVMAAKLDELGIDSARAVQVLSVLSANTKMVREQQDLANTAMKEGTSLTNEYNVKNENLAGSVAKVGQYLHSKFINSSLLGWLEKVVAKTAEWVKVPMAKTLMEEKLNVNALTTALYEENLEASERKRIIEELTKIAPDLIKTLNDEGKATDTTRIALDKYNEAMITRIALASKEEEIAKANQKAGDQRLKRGELELKGRKLINDYINKDVGGLGEKAKELQESGASVFDQLRLLQLETANATKDIPDSYDVFGPYTKLGLAIQKEQKLQKELKDLYKYRDELNIQFNNSTDDPVPDINNNNEQGSTTSGNSNTPKSDKKIQKEIEALEAAYNKKQALIRQNHLQGKTSEDEYSDELLKAELQFNADKLKIYNAGSKEYQETVNKSLELQVKAEKRIKDLLLEAEMEYAVARTSNIKDEFTRQEEEETNRWQKEKAALEQRLIDKKVLSSDEVSLNETINRIIEEKEAEHQQKMRDIKSGKKISDFENLVDAATPIDENFATLEEQQAFFDARLELIQAQYEKEKILAGDNQSALLAAERRYIRDSYNVRKEQIDAEYQLIETRLSTAQSYADALTGIVDQESALGKALFLFSQGLAIAHVWLNHAKESAAIALATAEMNAVSFGVAGSVWGPAQQALAKQRAVQNTAIIAAQTIAGFTEGGYTGPGGKYEPAGIVHRGEYVVPQELMANPAVAQIVAGFEAMRTKQIGVNPMATLPQMYTGGYTTQPTTQQPAATQPDTMQNLNIDKFDAAISRLEKLEWKISYQKFEQLQEEYDRQQEGSAL</sequence>
<feature type="compositionally biased region" description="Polar residues" evidence="1">
    <location>
        <begin position="618"/>
        <end position="646"/>
    </location>
</feature>
<dbReference type="AlphaFoldDB" id="A0A9X3J656"/>
<keyword evidence="2" id="KW-0812">Transmembrane</keyword>
<accession>A0A9X3J656</accession>